<reference evidence="2" key="1">
    <citation type="journal article" date="2019" name="Gigascience">
        <title>De novo genome assembly of the endangered Acer yangbiense, a plant species with extremely small populations endemic to Yunnan Province, China.</title>
        <authorList>
            <person name="Yang J."/>
            <person name="Wariss H.M."/>
            <person name="Tao L."/>
            <person name="Zhang R."/>
            <person name="Yun Q."/>
            <person name="Hollingsworth P."/>
            <person name="Dao Z."/>
            <person name="Luo G."/>
            <person name="Guo H."/>
            <person name="Ma Y."/>
            <person name="Sun W."/>
        </authorList>
    </citation>
    <scope>NUCLEOTIDE SEQUENCE [LARGE SCALE GENOMIC DNA]</scope>
    <source>
        <strain evidence="2">cv. br00</strain>
    </source>
</reference>
<accession>A0A5N5MEA5</accession>
<comment type="caution">
    <text evidence="1">The sequence shown here is derived from an EMBL/GenBank/DDBJ whole genome shotgun (WGS) entry which is preliminary data.</text>
</comment>
<gene>
    <name evidence="1" type="ORF">DKX38_010708</name>
</gene>
<sequence length="74" mass="8484">MKEFRGMIIGRSVTVIDFLQLFPAHNRKGLWNATPRSETLFKEQDDEGSHEDIIEKIKEANNSVNSDCIYEGVD</sequence>
<organism evidence="1 2">
    <name type="scientific">Salix brachista</name>
    <dbReference type="NCBI Taxonomy" id="2182728"/>
    <lineage>
        <taxon>Eukaryota</taxon>
        <taxon>Viridiplantae</taxon>
        <taxon>Streptophyta</taxon>
        <taxon>Embryophyta</taxon>
        <taxon>Tracheophyta</taxon>
        <taxon>Spermatophyta</taxon>
        <taxon>Magnoliopsida</taxon>
        <taxon>eudicotyledons</taxon>
        <taxon>Gunneridae</taxon>
        <taxon>Pentapetalae</taxon>
        <taxon>rosids</taxon>
        <taxon>fabids</taxon>
        <taxon>Malpighiales</taxon>
        <taxon>Salicaceae</taxon>
        <taxon>Saliceae</taxon>
        <taxon>Salix</taxon>
    </lineage>
</organism>
<evidence type="ECO:0000313" key="1">
    <source>
        <dbReference type="EMBL" id="KAB5553397.1"/>
    </source>
</evidence>
<dbReference type="EMBL" id="VDCV01000006">
    <property type="protein sequence ID" value="KAB5553397.1"/>
    <property type="molecule type" value="Genomic_DNA"/>
</dbReference>
<proteinExistence type="predicted"/>
<name>A0A5N5MEA5_9ROSI</name>
<dbReference type="AlphaFoldDB" id="A0A5N5MEA5"/>
<dbReference type="Proteomes" id="UP000326939">
    <property type="component" value="Chromosome 6"/>
</dbReference>
<evidence type="ECO:0000313" key="2">
    <source>
        <dbReference type="Proteomes" id="UP000326939"/>
    </source>
</evidence>
<keyword evidence="2" id="KW-1185">Reference proteome</keyword>
<protein>
    <submittedName>
        <fullName evidence="1">Uncharacterized protein</fullName>
    </submittedName>
</protein>